<evidence type="ECO:0000313" key="2">
    <source>
        <dbReference type="EMBL" id="GAA4927068.1"/>
    </source>
</evidence>
<comment type="caution">
    <text evidence="2">The sequence shown here is derived from an EMBL/GenBank/DDBJ whole genome shotgun (WGS) entry which is preliminary data.</text>
</comment>
<feature type="transmembrane region" description="Helical" evidence="1">
    <location>
        <begin position="275"/>
        <end position="296"/>
    </location>
</feature>
<keyword evidence="3" id="KW-1185">Reference proteome</keyword>
<keyword evidence="1" id="KW-0472">Membrane</keyword>
<accession>A0ABP9G3I5</accession>
<name>A0ABP9G3I5_9SPHI</name>
<feature type="transmembrane region" description="Helical" evidence="1">
    <location>
        <begin position="384"/>
        <end position="406"/>
    </location>
</feature>
<dbReference type="PANTHER" id="PTHR43044">
    <property type="match status" value="1"/>
</dbReference>
<feature type="transmembrane region" description="Helical" evidence="1">
    <location>
        <begin position="50"/>
        <end position="73"/>
    </location>
</feature>
<feature type="transmembrane region" description="Helical" evidence="1">
    <location>
        <begin position="200"/>
        <end position="221"/>
    </location>
</feature>
<feature type="transmembrane region" description="Helical" evidence="1">
    <location>
        <begin position="93"/>
        <end position="115"/>
    </location>
</feature>
<protein>
    <submittedName>
        <fullName evidence="2">Quinol:cytochrome C oxidoreductase</fullName>
    </submittedName>
</protein>
<evidence type="ECO:0000313" key="3">
    <source>
        <dbReference type="Proteomes" id="UP001501436"/>
    </source>
</evidence>
<feature type="transmembrane region" description="Helical" evidence="1">
    <location>
        <begin position="20"/>
        <end position="38"/>
    </location>
</feature>
<sequence length="428" mass="49190">MGTHTSIDERYEFSGKIKTWSLIAIVIGVVGVAYGFLAGGDSIQRTFSNLLLMSYYFACVCTAAVFFLAYQYVAQAGWSASILRVPQAIAKVLPIAAVILIIVAAAGLFTTHTVVNEEGHEEVMPYLYGHWAAHGLTDPKSEHYDALIAGKSAFLNVPFFFVVIVGLTFLYSLFGHLLVKYSTNEDELGGMFNYNKSFKMSCIFLVIFGFTFPIFAFDTVMSLEAHWFSTMFGWYNLAAMHVSGLAVITLIVLYLRNKGYMQWVTENHLHDLGKLMFAFSIFWTYVWFSQFFLIWYANMPEETVYFYKRWEPEYKWWFWLNIVLNFLAPLLLLMSRDAKRLGGRLKLTAIVILIGHWLDFYLMVMPGTIHRHPGHEVHIWDMYGIQEIFIAVGFVGLLTFFTFNSLSKFKSLLPKKHPFIEESLHHHI</sequence>
<feature type="transmembrane region" description="Helical" evidence="1">
    <location>
        <begin position="345"/>
        <end position="364"/>
    </location>
</feature>
<dbReference type="PANTHER" id="PTHR43044:SF1">
    <property type="entry name" value="QUINOL:CYTOCHROME C OXIDOREDUCTASE QUINONE-BINDING SUBUNIT 2"/>
    <property type="match status" value="1"/>
</dbReference>
<gene>
    <name evidence="2" type="ORF">GCM10023313_34460</name>
</gene>
<feature type="transmembrane region" description="Helical" evidence="1">
    <location>
        <begin position="159"/>
        <end position="179"/>
    </location>
</feature>
<keyword evidence="1" id="KW-0812">Transmembrane</keyword>
<dbReference type="RefSeq" id="WP_345333220.1">
    <property type="nucleotide sequence ID" value="NZ_BAABJI010000004.1"/>
</dbReference>
<feature type="transmembrane region" description="Helical" evidence="1">
    <location>
        <begin position="316"/>
        <end position="333"/>
    </location>
</feature>
<evidence type="ECO:0000256" key="1">
    <source>
        <dbReference type="SAM" id="Phobius"/>
    </source>
</evidence>
<organism evidence="2 3">
    <name type="scientific">Mucilaginibacter defluvii</name>
    <dbReference type="NCBI Taxonomy" id="1196019"/>
    <lineage>
        <taxon>Bacteria</taxon>
        <taxon>Pseudomonadati</taxon>
        <taxon>Bacteroidota</taxon>
        <taxon>Sphingobacteriia</taxon>
        <taxon>Sphingobacteriales</taxon>
        <taxon>Sphingobacteriaceae</taxon>
        <taxon>Mucilaginibacter</taxon>
    </lineage>
</organism>
<keyword evidence="1" id="KW-1133">Transmembrane helix</keyword>
<dbReference type="Proteomes" id="UP001501436">
    <property type="component" value="Unassembled WGS sequence"/>
</dbReference>
<proteinExistence type="predicted"/>
<dbReference type="EMBL" id="BAABJI010000004">
    <property type="protein sequence ID" value="GAA4927068.1"/>
    <property type="molecule type" value="Genomic_DNA"/>
</dbReference>
<reference evidence="3" key="1">
    <citation type="journal article" date="2019" name="Int. J. Syst. Evol. Microbiol.">
        <title>The Global Catalogue of Microorganisms (GCM) 10K type strain sequencing project: providing services to taxonomists for standard genome sequencing and annotation.</title>
        <authorList>
            <consortium name="The Broad Institute Genomics Platform"/>
            <consortium name="The Broad Institute Genome Sequencing Center for Infectious Disease"/>
            <person name="Wu L."/>
            <person name="Ma J."/>
        </authorList>
    </citation>
    <scope>NUCLEOTIDE SEQUENCE [LARGE SCALE GENOMIC DNA]</scope>
    <source>
        <strain evidence="3">JCM 18283</strain>
    </source>
</reference>
<feature type="transmembrane region" description="Helical" evidence="1">
    <location>
        <begin position="233"/>
        <end position="255"/>
    </location>
</feature>